<evidence type="ECO:0000256" key="4">
    <source>
        <dbReference type="ARBA" id="ARBA00023136"/>
    </source>
</evidence>
<feature type="transmembrane region" description="Helical" evidence="6">
    <location>
        <begin position="155"/>
        <end position="176"/>
    </location>
</feature>
<dbReference type="GO" id="GO:0015499">
    <property type="term" value="F:formate transmembrane transporter activity"/>
    <property type="evidence" value="ECO:0007669"/>
    <property type="project" value="TreeGrafter"/>
</dbReference>
<dbReference type="PANTHER" id="PTHR30520:SF8">
    <property type="entry name" value="NITRITE TRANSPORTER NIRC"/>
    <property type="match status" value="1"/>
</dbReference>
<dbReference type="AlphaFoldDB" id="A0A2T5GIE0"/>
<dbReference type="PROSITE" id="PS01006">
    <property type="entry name" value="FORMATE_NITRITE_TP_2"/>
    <property type="match status" value="1"/>
</dbReference>
<keyword evidence="8" id="KW-1185">Reference proteome</keyword>
<feature type="transmembrane region" description="Helical" evidence="6">
    <location>
        <begin position="69"/>
        <end position="95"/>
    </location>
</feature>
<gene>
    <name evidence="7" type="ORF">C8J26_3413</name>
</gene>
<evidence type="ECO:0000313" key="8">
    <source>
        <dbReference type="Proteomes" id="UP000244189"/>
    </source>
</evidence>
<accession>A0A2T5GIE0</accession>
<evidence type="ECO:0000256" key="6">
    <source>
        <dbReference type="SAM" id="Phobius"/>
    </source>
</evidence>
<comment type="caution">
    <text evidence="7">The sequence shown here is derived from an EMBL/GenBank/DDBJ whole genome shotgun (WGS) entry which is preliminary data.</text>
</comment>
<dbReference type="Proteomes" id="UP000244189">
    <property type="component" value="Unassembled WGS sequence"/>
</dbReference>
<evidence type="ECO:0000256" key="3">
    <source>
        <dbReference type="ARBA" id="ARBA00022989"/>
    </source>
</evidence>
<dbReference type="EMBL" id="QAOG01000006">
    <property type="protein sequence ID" value="PTQ59086.1"/>
    <property type="molecule type" value="Genomic_DNA"/>
</dbReference>
<protein>
    <submittedName>
        <fullName evidence="7">Nitrite transporter NirC</fullName>
    </submittedName>
</protein>
<evidence type="ECO:0000313" key="7">
    <source>
        <dbReference type="EMBL" id="PTQ59086.1"/>
    </source>
</evidence>
<dbReference type="Pfam" id="PF01226">
    <property type="entry name" value="Form_Nir_trans"/>
    <property type="match status" value="1"/>
</dbReference>
<dbReference type="InterPro" id="IPR023271">
    <property type="entry name" value="Aquaporin-like"/>
</dbReference>
<evidence type="ECO:0000256" key="2">
    <source>
        <dbReference type="ARBA" id="ARBA00022692"/>
    </source>
</evidence>
<name>A0A2T5GIE0_9SPHN</name>
<comment type="similarity">
    <text evidence="5">Belongs to the FNT transporter (TC 1.A.16) family.</text>
</comment>
<keyword evidence="2 6" id="KW-0812">Transmembrane</keyword>
<organism evidence="7 8">
    <name type="scientific">Sphingomonas aurantiaca</name>
    <dbReference type="NCBI Taxonomy" id="185949"/>
    <lineage>
        <taxon>Bacteria</taxon>
        <taxon>Pseudomonadati</taxon>
        <taxon>Pseudomonadota</taxon>
        <taxon>Alphaproteobacteria</taxon>
        <taxon>Sphingomonadales</taxon>
        <taxon>Sphingomonadaceae</taxon>
        <taxon>Sphingomonas</taxon>
    </lineage>
</organism>
<dbReference type="RefSeq" id="WP_107959348.1">
    <property type="nucleotide sequence ID" value="NZ_JASPFP010000001.1"/>
</dbReference>
<dbReference type="InterPro" id="IPR000292">
    <property type="entry name" value="For/NO2_transpt"/>
</dbReference>
<feature type="transmembrane region" description="Helical" evidence="6">
    <location>
        <begin position="28"/>
        <end position="49"/>
    </location>
</feature>
<evidence type="ECO:0000256" key="1">
    <source>
        <dbReference type="ARBA" id="ARBA00004141"/>
    </source>
</evidence>
<keyword evidence="3 6" id="KW-1133">Transmembrane helix</keyword>
<feature type="transmembrane region" description="Helical" evidence="6">
    <location>
        <begin position="188"/>
        <end position="210"/>
    </location>
</feature>
<dbReference type="Gene3D" id="1.20.1080.10">
    <property type="entry name" value="Glycerol uptake facilitator protein"/>
    <property type="match status" value="1"/>
</dbReference>
<dbReference type="GO" id="GO:0005886">
    <property type="term" value="C:plasma membrane"/>
    <property type="evidence" value="ECO:0007669"/>
    <property type="project" value="TreeGrafter"/>
</dbReference>
<reference evidence="7 8" key="1">
    <citation type="submission" date="2018-04" db="EMBL/GenBank/DDBJ databases">
        <title>Genomic Encyclopedia of Type Strains, Phase III (KMG-III): the genomes of soil and plant-associated and newly described type strains.</title>
        <authorList>
            <person name="Whitman W."/>
        </authorList>
    </citation>
    <scope>NUCLEOTIDE SEQUENCE [LARGE SCALE GENOMIC DNA]</scope>
    <source>
        <strain evidence="7 8">MA101b</strain>
    </source>
</reference>
<sequence length="266" mass="27160">MSTGYTSTIDTYANLAAVKAAALRRSPAGFFAGAILAGTYIGIAMILAISTGSGLAPGVRPLVMGATFGLGLILTVFAGAELFTGYVMYLGFGLAKRTIGVSDAVKMIVVVWIGNLIGGLILSAVFAAGGGGAVFANADTMFHAYVQHKVEASAVALMARAILCNWLVCLAIWTAARMTGDAAKCIAMAWILLAFVAAGFEHSVANMTALTLGLLVPNPSIDVAGMVRNLAIVSLGNIIGGLVFVVGGYLAAAKTDVVPAKANTRR</sequence>
<evidence type="ECO:0000256" key="5">
    <source>
        <dbReference type="ARBA" id="ARBA00049660"/>
    </source>
</evidence>
<feature type="transmembrane region" description="Helical" evidence="6">
    <location>
        <begin position="230"/>
        <end position="252"/>
    </location>
</feature>
<keyword evidence="4 6" id="KW-0472">Membrane</keyword>
<feature type="transmembrane region" description="Helical" evidence="6">
    <location>
        <begin position="107"/>
        <end position="135"/>
    </location>
</feature>
<dbReference type="PANTHER" id="PTHR30520">
    <property type="entry name" value="FORMATE TRANSPORTER-RELATED"/>
    <property type="match status" value="1"/>
</dbReference>
<dbReference type="InterPro" id="IPR024002">
    <property type="entry name" value="For/NO2_transpt_CS"/>
</dbReference>
<comment type="subcellular location">
    <subcellularLocation>
        <location evidence="1">Membrane</location>
        <topology evidence="1">Multi-pass membrane protein</topology>
    </subcellularLocation>
</comment>
<proteinExistence type="inferred from homology"/>